<comment type="cofactor">
    <cofactor evidence="1">
        <name>a divalent metal cation</name>
        <dbReference type="ChEBI" id="CHEBI:60240"/>
    </cofactor>
</comment>
<dbReference type="AlphaFoldDB" id="A0A553PMX1"/>
<organism evidence="10 11">
    <name type="scientific">Danionella cerebrum</name>
    <dbReference type="NCBI Taxonomy" id="2873325"/>
    <lineage>
        <taxon>Eukaryota</taxon>
        <taxon>Metazoa</taxon>
        <taxon>Chordata</taxon>
        <taxon>Craniata</taxon>
        <taxon>Vertebrata</taxon>
        <taxon>Euteleostomi</taxon>
        <taxon>Actinopterygii</taxon>
        <taxon>Neopterygii</taxon>
        <taxon>Teleostei</taxon>
        <taxon>Ostariophysi</taxon>
        <taxon>Cypriniformes</taxon>
        <taxon>Danionidae</taxon>
        <taxon>Danioninae</taxon>
        <taxon>Danionella</taxon>
    </lineage>
</organism>
<dbReference type="PANTHER" id="PTHR22930:SF252">
    <property type="entry name" value="NUCLEASE HARBI1-RELATED"/>
    <property type="match status" value="1"/>
</dbReference>
<evidence type="ECO:0000256" key="6">
    <source>
        <dbReference type="ARBA" id="ARBA00022801"/>
    </source>
</evidence>
<feature type="domain" description="DDE Tnp4" evidence="9">
    <location>
        <begin position="182"/>
        <end position="329"/>
    </location>
</feature>
<dbReference type="GO" id="GO:0016787">
    <property type="term" value="F:hydrolase activity"/>
    <property type="evidence" value="ECO:0007669"/>
    <property type="project" value="UniProtKB-KW"/>
</dbReference>
<feature type="region of interest" description="Disordered" evidence="8">
    <location>
        <begin position="27"/>
        <end position="52"/>
    </location>
</feature>
<evidence type="ECO:0000259" key="9">
    <source>
        <dbReference type="Pfam" id="PF13359"/>
    </source>
</evidence>
<evidence type="ECO:0000256" key="8">
    <source>
        <dbReference type="SAM" id="MobiDB-lite"/>
    </source>
</evidence>
<protein>
    <recommendedName>
        <fullName evidence="9">DDE Tnp4 domain-containing protein</fullName>
    </recommendedName>
</protein>
<evidence type="ECO:0000256" key="5">
    <source>
        <dbReference type="ARBA" id="ARBA00022723"/>
    </source>
</evidence>
<comment type="subcellular location">
    <subcellularLocation>
        <location evidence="2">Nucleus</location>
    </subcellularLocation>
</comment>
<keyword evidence="6" id="KW-0378">Hydrolase</keyword>
<dbReference type="GO" id="GO:0046872">
    <property type="term" value="F:metal ion binding"/>
    <property type="evidence" value="ECO:0007669"/>
    <property type="project" value="UniProtKB-KW"/>
</dbReference>
<dbReference type="GO" id="GO:0005634">
    <property type="term" value="C:nucleus"/>
    <property type="evidence" value="ECO:0007669"/>
    <property type="project" value="UniProtKB-SubCell"/>
</dbReference>
<evidence type="ECO:0000256" key="7">
    <source>
        <dbReference type="ARBA" id="ARBA00023242"/>
    </source>
</evidence>
<keyword evidence="11" id="KW-1185">Reference proteome</keyword>
<keyword evidence="7" id="KW-0539">Nucleus</keyword>
<reference evidence="10 11" key="1">
    <citation type="journal article" date="2019" name="Sci. Data">
        <title>Hybrid genome assembly and annotation of Danionella translucida.</title>
        <authorList>
            <person name="Kadobianskyi M."/>
            <person name="Schulze L."/>
            <person name="Schuelke M."/>
            <person name="Judkewitz B."/>
        </authorList>
    </citation>
    <scope>NUCLEOTIDE SEQUENCE [LARGE SCALE GENOMIC DNA]</scope>
    <source>
        <strain evidence="10 11">Bolton</strain>
    </source>
</reference>
<keyword evidence="4" id="KW-0540">Nuclease</keyword>
<dbReference type="InterPro" id="IPR045249">
    <property type="entry name" value="HARBI1-like"/>
</dbReference>
<dbReference type="EMBL" id="SRMA01026665">
    <property type="protein sequence ID" value="TRY79023.1"/>
    <property type="molecule type" value="Genomic_DNA"/>
</dbReference>
<proteinExistence type="inferred from homology"/>
<evidence type="ECO:0000313" key="11">
    <source>
        <dbReference type="Proteomes" id="UP000316079"/>
    </source>
</evidence>
<dbReference type="Proteomes" id="UP000316079">
    <property type="component" value="Unassembled WGS sequence"/>
</dbReference>
<accession>A0A553PMX1</accession>
<dbReference type="PANTHER" id="PTHR22930">
    <property type="match status" value="1"/>
</dbReference>
<dbReference type="OrthoDB" id="9946389at2759"/>
<evidence type="ECO:0000256" key="1">
    <source>
        <dbReference type="ARBA" id="ARBA00001968"/>
    </source>
</evidence>
<dbReference type="InterPro" id="IPR027806">
    <property type="entry name" value="HARBI1_dom"/>
</dbReference>
<sequence>MALAGALWLAVQDDLIMNGLSSASPSNIPLNNKQLDKQTTSNEPNPAPETSTVLDGLDDHFLSVYLHLSRPCLRFIIDFIQIRVKQTRTASIQNRSLSEASVLAGLAFYAQGSLQNKVSDLLGIDEKATGEAVTVITKLLSEVAPEFITFPNGYNDRMGASQVFKNISGIPHVVGVLGHLHVKVKPPFGQTRMYENTLGYRSVVMQVVYDADGNVFSLEQCCPGGTPEHELWENSEIGRQFCSFQHGHSWVVGSSALVGCGHVLTPVEIYRIKTNGALRFNQAHAKLHSLSQQVFGSLKSRFQCLRRFGSIQSPESVEVIVKACCVLHNISKKFSVPLPQDFYLEPIHPPSDVVNTMTENKADYMKDTKNEMIEMFFNTAEDKEYLKAIGCFK</sequence>
<evidence type="ECO:0000313" key="10">
    <source>
        <dbReference type="EMBL" id="TRY79023.1"/>
    </source>
</evidence>
<evidence type="ECO:0000256" key="4">
    <source>
        <dbReference type="ARBA" id="ARBA00022722"/>
    </source>
</evidence>
<comment type="similarity">
    <text evidence="3">Belongs to the HARBI1 family.</text>
</comment>
<gene>
    <name evidence="10" type="ORF">DNTS_022228</name>
</gene>
<evidence type="ECO:0000256" key="2">
    <source>
        <dbReference type="ARBA" id="ARBA00004123"/>
    </source>
</evidence>
<keyword evidence="5" id="KW-0479">Metal-binding</keyword>
<dbReference type="STRING" id="623744.A0A553PMX1"/>
<name>A0A553PMX1_9TELE</name>
<dbReference type="GO" id="GO:0004518">
    <property type="term" value="F:nuclease activity"/>
    <property type="evidence" value="ECO:0007669"/>
    <property type="project" value="UniProtKB-KW"/>
</dbReference>
<evidence type="ECO:0000256" key="3">
    <source>
        <dbReference type="ARBA" id="ARBA00006958"/>
    </source>
</evidence>
<dbReference type="Pfam" id="PF13359">
    <property type="entry name" value="DDE_Tnp_4"/>
    <property type="match status" value="1"/>
</dbReference>
<comment type="caution">
    <text evidence="10">The sequence shown here is derived from an EMBL/GenBank/DDBJ whole genome shotgun (WGS) entry which is preliminary data.</text>
</comment>